<dbReference type="SMART" id="SM00567">
    <property type="entry name" value="EZ_HEAT"/>
    <property type="match status" value="2"/>
</dbReference>
<dbReference type="PROSITE" id="PS50077">
    <property type="entry name" value="HEAT_REPEAT"/>
    <property type="match status" value="1"/>
</dbReference>
<dbReference type="EMBL" id="JBITYT010000009">
    <property type="protein sequence ID" value="MFI9121915.1"/>
    <property type="molecule type" value="Genomic_DNA"/>
</dbReference>
<dbReference type="InterPro" id="IPR004155">
    <property type="entry name" value="PBS_lyase_HEAT"/>
</dbReference>
<dbReference type="Pfam" id="PF13646">
    <property type="entry name" value="HEAT_2"/>
    <property type="match status" value="1"/>
</dbReference>
<dbReference type="InterPro" id="IPR007111">
    <property type="entry name" value="NACHT_NTPase"/>
</dbReference>
<dbReference type="SUPFAM" id="SSF52540">
    <property type="entry name" value="P-loop containing nucleoside triphosphate hydrolases"/>
    <property type="match status" value="1"/>
</dbReference>
<dbReference type="InterPro" id="IPR016024">
    <property type="entry name" value="ARM-type_fold"/>
</dbReference>
<dbReference type="InterPro" id="IPR011989">
    <property type="entry name" value="ARM-like"/>
</dbReference>
<dbReference type="InterPro" id="IPR021133">
    <property type="entry name" value="HEAT_type_2"/>
</dbReference>
<proteinExistence type="predicted"/>
<evidence type="ECO:0000313" key="3">
    <source>
        <dbReference type="Proteomes" id="UP001614391"/>
    </source>
</evidence>
<dbReference type="SUPFAM" id="SSF48371">
    <property type="entry name" value="ARM repeat"/>
    <property type="match status" value="1"/>
</dbReference>
<dbReference type="PROSITE" id="PS50837">
    <property type="entry name" value="NACHT"/>
    <property type="match status" value="1"/>
</dbReference>
<evidence type="ECO:0000313" key="2">
    <source>
        <dbReference type="EMBL" id="MFI9121915.1"/>
    </source>
</evidence>
<name>A0ABW8CWE0_STRBI</name>
<comment type="caution">
    <text evidence="2">The sequence shown here is derived from an EMBL/GenBank/DDBJ whole genome shotgun (WGS) entry which is preliminary data.</text>
</comment>
<dbReference type="PANTHER" id="PTHR46844:SF1">
    <property type="entry name" value="SLR5058 PROTEIN"/>
    <property type="match status" value="1"/>
</dbReference>
<feature type="domain" description="NACHT" evidence="1">
    <location>
        <begin position="157"/>
        <end position="287"/>
    </location>
</feature>
<keyword evidence="3" id="KW-1185">Reference proteome</keyword>
<dbReference type="Gene3D" id="3.40.50.300">
    <property type="entry name" value="P-loop containing nucleotide triphosphate hydrolases"/>
    <property type="match status" value="1"/>
</dbReference>
<protein>
    <submittedName>
        <fullName evidence="2">HEAT repeat domain-containing protein</fullName>
    </submittedName>
</protein>
<organism evidence="2 3">
    <name type="scientific">Streptomyces bikiniensis</name>
    <dbReference type="NCBI Taxonomy" id="1896"/>
    <lineage>
        <taxon>Bacteria</taxon>
        <taxon>Bacillati</taxon>
        <taxon>Actinomycetota</taxon>
        <taxon>Actinomycetes</taxon>
        <taxon>Kitasatosporales</taxon>
        <taxon>Streptomycetaceae</taxon>
        <taxon>Streptomyces</taxon>
    </lineage>
</organism>
<dbReference type="Pfam" id="PF05729">
    <property type="entry name" value="NACHT"/>
    <property type="match status" value="1"/>
</dbReference>
<dbReference type="RefSeq" id="WP_399617034.1">
    <property type="nucleotide sequence ID" value="NZ_JBITYT010000009.1"/>
</dbReference>
<evidence type="ECO:0000259" key="1">
    <source>
        <dbReference type="PROSITE" id="PS50837"/>
    </source>
</evidence>
<reference evidence="2 3" key="1">
    <citation type="submission" date="2024-10" db="EMBL/GenBank/DDBJ databases">
        <title>The Natural Products Discovery Center: Release of the First 8490 Sequenced Strains for Exploring Actinobacteria Biosynthetic Diversity.</title>
        <authorList>
            <person name="Kalkreuter E."/>
            <person name="Kautsar S.A."/>
            <person name="Yang D."/>
            <person name="Bader C.D."/>
            <person name="Teijaro C.N."/>
            <person name="Fluegel L."/>
            <person name="Davis C.M."/>
            <person name="Simpson J.R."/>
            <person name="Lauterbach L."/>
            <person name="Steele A.D."/>
            <person name="Gui C."/>
            <person name="Meng S."/>
            <person name="Li G."/>
            <person name="Viehrig K."/>
            <person name="Ye F."/>
            <person name="Su P."/>
            <person name="Kiefer A.F."/>
            <person name="Nichols A."/>
            <person name="Cepeda A.J."/>
            <person name="Yan W."/>
            <person name="Fan B."/>
            <person name="Jiang Y."/>
            <person name="Adhikari A."/>
            <person name="Zheng C.-J."/>
            <person name="Schuster L."/>
            <person name="Cowan T.M."/>
            <person name="Smanski M.J."/>
            <person name="Chevrette M.G."/>
            <person name="De Carvalho L.P.S."/>
            <person name="Shen B."/>
        </authorList>
    </citation>
    <scope>NUCLEOTIDE SEQUENCE [LARGE SCALE GENOMIC DNA]</scope>
    <source>
        <strain evidence="2 3">NPDC053346</strain>
    </source>
</reference>
<dbReference type="Proteomes" id="UP001614391">
    <property type="component" value="Unassembled WGS sequence"/>
</dbReference>
<dbReference type="Gene3D" id="1.25.10.10">
    <property type="entry name" value="Leucine-rich Repeat Variant"/>
    <property type="match status" value="3"/>
</dbReference>
<dbReference type="PANTHER" id="PTHR46844">
    <property type="entry name" value="SLR5058 PROTEIN"/>
    <property type="match status" value="1"/>
</dbReference>
<accession>A0ABW8CWE0</accession>
<sequence>MRWFPGRRKASQSVAGVATDGPITQIDRVGGNVTVVVGQRQAPPAPPEFGAAREKYAARVRQRYGRLDLEVLTPLREQDEHPVLHLRDVFVPQSVRADPPPVELPQELLRRLMDPADTELHDLPPGVDRETVDRVRRAYQERPPLPVLDVLTAPEHDRVVLLGHPGSGKSTLARYLALALTSPEPPAALHALRGSLPLIVELREYAQPAWRERTFEDFLAHQYATEDLGLPPETLTALLAGEGPHTALVVFDGLDELFEKDVRDAVARRVAGFAARHRRTRIVVTSRGYGYQRAVLDGAGFTNFMLQDLDREQIGAFAEQWFSLACPGDPARARKLIERVTTAVDASTSVRELAGNPLVLTILAIIGRRRELPRDRRTVYEHAVDVLVEHWDPGKYLKDRRVEEHLPYLGPEDKRELLRLIARRMQEGHGGISGNHIAGPDLLRSFEEYLRDRYALPPDRAAPAARVMLDQFRHRNFVLSRYGGEIYGFVHRTFLEYLAATDLAHRFNRERSLSETDLQDLFATKVHDPAWHEILLLLVGLLDERFVAGVIDRLLGPRAVAAPFGKGDDAPFAEVAFVARCLAEVRRIGTLAPQSTAMVERITRLLECAWALRRHFFFSFSHVESLGPALMALGADWAGRDDYLRWYERWSRRQPSGTEMLADNSPARLALKIFLFLRGAGEPPRFELLAETARNGDSPLKRIAAADLLLHEAGHGPAAQELLEHCVRHDPDDRVRAWFLRYLVYEDEADSDWAVDLAVDRLADEAEQVRRLALEYLQYRRVVTPGARALLDGLVRPPGSLLRGQAMRVLALYADDGTGAMELLRDALADTDPAVRAAALSAVVTRTGDEPAVRAFVQERMRNDESPEVVAAAIDAVGEIGSDDPDMHTRLCRLSGHEDPGVRDAALRCLAGTGIREKALTELFLHRLAHDEFSWVRMSALHLFVQHGEDAAAVLDSLRDRARNDPSPEVQEWALTLLVDLDPGGAYDLVVEHARTHPGRGPRQSAFTHLLSVYGDDPGAVCLVHELAVRHERSGVRSAALQSLLEHRGDSELVVLARDRFEHDPDPEVRHAALRVLADLRRDDPGLVPVLRRAAEDEVQEVRDLANRLLPVLTPQEP</sequence>
<dbReference type="InterPro" id="IPR027417">
    <property type="entry name" value="P-loop_NTPase"/>
</dbReference>
<gene>
    <name evidence="2" type="ORF">ACIGW0_21320</name>
</gene>